<comment type="caution">
    <text evidence="8">The sequence shown here is derived from an EMBL/GenBank/DDBJ whole genome shotgun (WGS) entry which is preliminary data.</text>
</comment>
<feature type="transmembrane region" description="Helical" evidence="7">
    <location>
        <begin position="122"/>
        <end position="143"/>
    </location>
</feature>
<dbReference type="Proteomes" id="UP000015527">
    <property type="component" value="Unassembled WGS sequence"/>
</dbReference>
<keyword evidence="3" id="KW-1003">Cell membrane</keyword>
<feature type="transmembrane region" description="Helical" evidence="7">
    <location>
        <begin position="452"/>
        <end position="474"/>
    </location>
</feature>
<dbReference type="AlphaFoldDB" id="T0JCY8"/>
<evidence type="ECO:0000313" key="9">
    <source>
        <dbReference type="Proteomes" id="UP000015527"/>
    </source>
</evidence>
<proteinExistence type="inferred from homology"/>
<evidence type="ECO:0000256" key="3">
    <source>
        <dbReference type="ARBA" id="ARBA00022475"/>
    </source>
</evidence>
<comment type="similarity">
    <text evidence="2">Belongs to the polysaccharide synthase family.</text>
</comment>
<dbReference type="Pfam" id="PF13440">
    <property type="entry name" value="Polysacc_synt_3"/>
    <property type="match status" value="1"/>
</dbReference>
<comment type="subcellular location">
    <subcellularLocation>
        <location evidence="1">Cell membrane</location>
        <topology evidence="1">Multi-pass membrane protein</topology>
    </subcellularLocation>
</comment>
<dbReference type="OrthoDB" id="7494690at2"/>
<feature type="transmembrane region" description="Helical" evidence="7">
    <location>
        <begin position="328"/>
        <end position="351"/>
    </location>
</feature>
<dbReference type="eggNOG" id="COG2244">
    <property type="taxonomic scope" value="Bacteria"/>
</dbReference>
<evidence type="ECO:0000256" key="7">
    <source>
        <dbReference type="SAM" id="Phobius"/>
    </source>
</evidence>
<reference evidence="8 9" key="1">
    <citation type="journal article" date="2013" name="Genome Announc.">
        <title>Genome Sequence of Novosphingobium lindaniclasticum LE124T, Isolated from a Hexachlorocyclohexane Dumpsite.</title>
        <authorList>
            <person name="Saxena A."/>
            <person name="Nayyar N."/>
            <person name="Sangwan N."/>
            <person name="Kumari R."/>
            <person name="Khurana J.P."/>
            <person name="Lal R."/>
        </authorList>
    </citation>
    <scope>NUCLEOTIDE SEQUENCE [LARGE SCALE GENOMIC DNA]</scope>
    <source>
        <strain evidence="8 9">LE124</strain>
    </source>
</reference>
<feature type="transmembrane region" description="Helical" evidence="7">
    <location>
        <begin position="293"/>
        <end position="316"/>
    </location>
</feature>
<gene>
    <name evidence="8" type="ORF">L284_00115</name>
</gene>
<feature type="transmembrane region" description="Helical" evidence="7">
    <location>
        <begin position="89"/>
        <end position="110"/>
    </location>
</feature>
<feature type="transmembrane region" description="Helical" evidence="7">
    <location>
        <begin position="155"/>
        <end position="175"/>
    </location>
</feature>
<protein>
    <recommendedName>
        <fullName evidence="10">Polysaccharide biosynthesis protein</fullName>
    </recommendedName>
</protein>
<dbReference type="EMBL" id="ATHL01000001">
    <property type="protein sequence ID" value="EQB19724.1"/>
    <property type="molecule type" value="Genomic_DNA"/>
</dbReference>
<feature type="transmembrane region" description="Helical" evidence="7">
    <location>
        <begin position="363"/>
        <end position="383"/>
    </location>
</feature>
<evidence type="ECO:0000256" key="1">
    <source>
        <dbReference type="ARBA" id="ARBA00004651"/>
    </source>
</evidence>
<evidence type="ECO:0000256" key="5">
    <source>
        <dbReference type="ARBA" id="ARBA00022989"/>
    </source>
</evidence>
<name>T0JCY8_9SPHN</name>
<keyword evidence="5 7" id="KW-1133">Transmembrane helix</keyword>
<dbReference type="GO" id="GO:0005886">
    <property type="term" value="C:plasma membrane"/>
    <property type="evidence" value="ECO:0007669"/>
    <property type="project" value="UniProtKB-SubCell"/>
</dbReference>
<dbReference type="PATRIC" id="fig|1096930.3.peg.21"/>
<feature type="transmembrane region" description="Helical" evidence="7">
    <location>
        <begin position="389"/>
        <end position="408"/>
    </location>
</feature>
<dbReference type="PANTHER" id="PTHR30250:SF10">
    <property type="entry name" value="LIPOPOLYSACCHARIDE BIOSYNTHESIS PROTEIN WZXC"/>
    <property type="match status" value="1"/>
</dbReference>
<keyword evidence="9" id="KW-1185">Reference proteome</keyword>
<evidence type="ECO:0008006" key="10">
    <source>
        <dbReference type="Google" id="ProtNLM"/>
    </source>
</evidence>
<dbReference type="InterPro" id="IPR050833">
    <property type="entry name" value="Poly_Biosynth_Transport"/>
</dbReference>
<evidence type="ECO:0000256" key="4">
    <source>
        <dbReference type="ARBA" id="ARBA00022692"/>
    </source>
</evidence>
<feature type="transmembrane region" description="Helical" evidence="7">
    <location>
        <begin position="187"/>
        <end position="205"/>
    </location>
</feature>
<keyword evidence="6 7" id="KW-0472">Membrane</keyword>
<evidence type="ECO:0000313" key="8">
    <source>
        <dbReference type="EMBL" id="EQB19724.1"/>
    </source>
</evidence>
<dbReference type="PANTHER" id="PTHR30250">
    <property type="entry name" value="PST FAMILY PREDICTED COLANIC ACID TRANSPORTER"/>
    <property type="match status" value="1"/>
</dbReference>
<feature type="transmembrane region" description="Helical" evidence="7">
    <location>
        <begin position="420"/>
        <end position="440"/>
    </location>
</feature>
<evidence type="ECO:0000256" key="2">
    <source>
        <dbReference type="ARBA" id="ARBA00007430"/>
    </source>
</evidence>
<organism evidence="8 9">
    <name type="scientific">Novosphingobium lindaniclasticum LE124</name>
    <dbReference type="NCBI Taxonomy" id="1096930"/>
    <lineage>
        <taxon>Bacteria</taxon>
        <taxon>Pseudomonadati</taxon>
        <taxon>Pseudomonadota</taxon>
        <taxon>Alphaproteobacteria</taxon>
        <taxon>Sphingomonadales</taxon>
        <taxon>Sphingomonadaceae</taxon>
        <taxon>Novosphingobium</taxon>
    </lineage>
</organism>
<evidence type="ECO:0000256" key="6">
    <source>
        <dbReference type="ARBA" id="ARBA00023136"/>
    </source>
</evidence>
<sequence length="487" mass="52393">MSTAIIKASILRRFYEQAGLALFAFTARALEQVSTLVMTLLAARFLMPAEFGVFSLANVFVILVQTLTYTGIFQFILTAKGDERLILSTSFWLILLLVGAASLLLAVAAYPLQWLFASADLAMVLVLLAAAQPVSALVAWSSATLLRRQETARNFTFVFIENLAALVSGTLLLWFWHSLYALVAARYARIVFGAALFIIGGRTWPHLHFSAALARKAAAFSSHLYGSRFLAFLSRYAADILLGVFHSPGDVGLYRFGNRIATGATDILSQPMSNFASTQFGSAARHDQDLAPLLARHAGTITLLTGMVGAVIIVFARDVVSAFFQPSYLAAMVVTYAMGLRGVAGAGQLLVEPVFAALDRTSAVTAYNLVTAVATVAAVAAASPFGIEFLAWTQATVVFLSTLWAFYIMHKSGIAIDRAVRNFASALLLASAFGVLLFLLRQSEWLIFTPSVGSALIAYCLITMLLGSAVLFVAGRLRVFSLEAFSG</sequence>
<feature type="transmembrane region" description="Helical" evidence="7">
    <location>
        <begin position="53"/>
        <end position="77"/>
    </location>
</feature>
<accession>T0JCY8</accession>
<dbReference type="RefSeq" id="WP_021232026.1">
    <property type="nucleotide sequence ID" value="NZ_ATHL01000001.1"/>
</dbReference>
<keyword evidence="4 7" id="KW-0812">Transmembrane</keyword>